<sequence length="58" mass="6910">MARARERHSGPRLNTRFMASRLQKLQACSMRRKLRELSEIAEQAKRRAEVARYIHDQT</sequence>
<dbReference type="Proteomes" id="UP001642360">
    <property type="component" value="Unassembled WGS sequence"/>
</dbReference>
<evidence type="ECO:0000313" key="1">
    <source>
        <dbReference type="EMBL" id="CAK9136598.1"/>
    </source>
</evidence>
<dbReference type="AlphaFoldDB" id="A0ABC8QVF2"/>
<comment type="caution">
    <text evidence="1">The sequence shown here is derived from an EMBL/GenBank/DDBJ whole genome shotgun (WGS) entry which is preliminary data.</text>
</comment>
<name>A0ABC8QVF2_9AQUA</name>
<organism evidence="1 2">
    <name type="scientific">Ilex paraguariensis</name>
    <name type="common">yerba mate</name>
    <dbReference type="NCBI Taxonomy" id="185542"/>
    <lineage>
        <taxon>Eukaryota</taxon>
        <taxon>Viridiplantae</taxon>
        <taxon>Streptophyta</taxon>
        <taxon>Embryophyta</taxon>
        <taxon>Tracheophyta</taxon>
        <taxon>Spermatophyta</taxon>
        <taxon>Magnoliopsida</taxon>
        <taxon>eudicotyledons</taxon>
        <taxon>Gunneridae</taxon>
        <taxon>Pentapetalae</taxon>
        <taxon>asterids</taxon>
        <taxon>campanulids</taxon>
        <taxon>Aquifoliales</taxon>
        <taxon>Aquifoliaceae</taxon>
        <taxon>Ilex</taxon>
    </lineage>
</organism>
<proteinExistence type="predicted"/>
<dbReference type="Gene3D" id="6.10.140.890">
    <property type="match status" value="1"/>
</dbReference>
<feature type="non-terminal residue" evidence="1">
    <location>
        <position position="58"/>
    </location>
</feature>
<gene>
    <name evidence="1" type="ORF">ILEXP_LOCUS3591</name>
</gene>
<protein>
    <submittedName>
        <fullName evidence="1">Uncharacterized protein</fullName>
    </submittedName>
</protein>
<keyword evidence="2" id="KW-1185">Reference proteome</keyword>
<accession>A0ABC8QVF2</accession>
<evidence type="ECO:0000313" key="2">
    <source>
        <dbReference type="Proteomes" id="UP001642360"/>
    </source>
</evidence>
<reference evidence="1 2" key="1">
    <citation type="submission" date="2024-02" db="EMBL/GenBank/DDBJ databases">
        <authorList>
            <person name="Vignale AGUSTIN F."/>
            <person name="Sosa J E."/>
            <person name="Modenutti C."/>
        </authorList>
    </citation>
    <scope>NUCLEOTIDE SEQUENCE [LARGE SCALE GENOMIC DNA]</scope>
</reference>
<dbReference type="EMBL" id="CAUOFW020000765">
    <property type="protein sequence ID" value="CAK9136598.1"/>
    <property type="molecule type" value="Genomic_DNA"/>
</dbReference>